<evidence type="ECO:0000256" key="1">
    <source>
        <dbReference type="ARBA" id="ARBA00004196"/>
    </source>
</evidence>
<keyword evidence="4" id="KW-0479">Metal-binding</keyword>
<comment type="subcellular location">
    <subcellularLocation>
        <location evidence="1">Cell envelope</location>
    </subcellularLocation>
</comment>
<dbReference type="Gene3D" id="3.40.50.1980">
    <property type="entry name" value="Nitrogenase molybdenum iron protein domain"/>
    <property type="match status" value="3"/>
</dbReference>
<evidence type="ECO:0000256" key="6">
    <source>
        <dbReference type="RuleBase" id="RU003512"/>
    </source>
</evidence>
<feature type="region of interest" description="Disordered" evidence="7">
    <location>
        <begin position="118"/>
        <end position="172"/>
    </location>
</feature>
<comment type="caution">
    <text evidence="9">The sequence shown here is derived from an EMBL/GenBank/DDBJ whole genome shotgun (WGS) entry which is preliminary data.</text>
</comment>
<keyword evidence="10" id="KW-1185">Reference proteome</keyword>
<organism evidence="9 10">
    <name type="scientific">Castellaniella hirudinis</name>
    <dbReference type="NCBI Taxonomy" id="1144617"/>
    <lineage>
        <taxon>Bacteria</taxon>
        <taxon>Pseudomonadati</taxon>
        <taxon>Pseudomonadota</taxon>
        <taxon>Betaproteobacteria</taxon>
        <taxon>Burkholderiales</taxon>
        <taxon>Alcaligenaceae</taxon>
        <taxon>Castellaniella</taxon>
    </lineage>
</organism>
<gene>
    <name evidence="9" type="ORF">ACFO0J_04325</name>
</gene>
<dbReference type="EMBL" id="JBHSDY010000002">
    <property type="protein sequence ID" value="MFC4297265.1"/>
    <property type="molecule type" value="Genomic_DNA"/>
</dbReference>
<evidence type="ECO:0000256" key="2">
    <source>
        <dbReference type="ARBA" id="ARBA00011028"/>
    </source>
</evidence>
<dbReference type="RefSeq" id="WP_376811819.1">
    <property type="nucleotide sequence ID" value="NZ_JBHSDY010000002.1"/>
</dbReference>
<keyword evidence="5 8" id="KW-0732">Signal</keyword>
<dbReference type="PANTHER" id="PTHR42953">
    <property type="entry name" value="HIGH-AFFINITY ZINC UPTAKE SYSTEM PROTEIN ZNUA-RELATED"/>
    <property type="match status" value="1"/>
</dbReference>
<evidence type="ECO:0000256" key="5">
    <source>
        <dbReference type="ARBA" id="ARBA00022729"/>
    </source>
</evidence>
<comment type="similarity">
    <text evidence="2 6">Belongs to the bacterial solute-binding protein 9 family.</text>
</comment>
<name>A0ABV8RX09_9BURK</name>
<proteinExistence type="inferred from homology"/>
<protein>
    <submittedName>
        <fullName evidence="9">Metal ABC transporter solute-binding protein, Zn/Mn family</fullName>
    </submittedName>
</protein>
<keyword evidence="3 6" id="KW-0813">Transport</keyword>
<evidence type="ECO:0000256" key="8">
    <source>
        <dbReference type="SAM" id="SignalP"/>
    </source>
</evidence>
<dbReference type="InterPro" id="IPR006127">
    <property type="entry name" value="ZnuA-like"/>
</dbReference>
<dbReference type="Pfam" id="PF01297">
    <property type="entry name" value="ZnuA"/>
    <property type="match status" value="1"/>
</dbReference>
<dbReference type="PRINTS" id="PR00690">
    <property type="entry name" value="ADHESNFAMILY"/>
</dbReference>
<dbReference type="InterPro" id="IPR006129">
    <property type="entry name" value="AdhesinB"/>
</dbReference>
<evidence type="ECO:0000256" key="3">
    <source>
        <dbReference type="ARBA" id="ARBA00022448"/>
    </source>
</evidence>
<feature type="compositionally biased region" description="Basic and acidic residues" evidence="7">
    <location>
        <begin position="125"/>
        <end position="159"/>
    </location>
</feature>
<sequence length="345" mass="37362">MFKSAKFISMAGAAALALLAWPQANAHELQVVSTFSIISDFARNVGGERIKLTTLVPPNGDTHSYEPKPTDAVAVGRADVVLANGLHLEGFLDRLVQASGATAPIISLTEGVELLRSTEDEQDHQDEHDDHHHDDDHGHSEHDHHHAKKHTDSHDHDQATAHAHHHHHGEYDPHAWQSVRNAQTYVNNIAKAFCAADAAGCPSYQANAKAYDEKLQALDAELKTSVAQIPATQRTIITTHDAFGYLGREYGLHFLAPQGMSTGSEASAAGVAALIQQIKDQKASAIFIENVSNPRLIQQIANETGMKIGGELYSDALSTAVGPASTYIDMMRHNVNTIRDATLGR</sequence>
<dbReference type="SUPFAM" id="SSF53807">
    <property type="entry name" value="Helical backbone' metal receptor"/>
    <property type="match status" value="1"/>
</dbReference>
<evidence type="ECO:0000256" key="7">
    <source>
        <dbReference type="SAM" id="MobiDB-lite"/>
    </source>
</evidence>
<reference evidence="10" key="1">
    <citation type="journal article" date="2019" name="Int. J. Syst. Evol. Microbiol.">
        <title>The Global Catalogue of Microorganisms (GCM) 10K type strain sequencing project: providing services to taxonomists for standard genome sequencing and annotation.</title>
        <authorList>
            <consortium name="The Broad Institute Genomics Platform"/>
            <consortium name="The Broad Institute Genome Sequencing Center for Infectious Disease"/>
            <person name="Wu L."/>
            <person name="Ma J."/>
        </authorList>
    </citation>
    <scope>NUCLEOTIDE SEQUENCE [LARGE SCALE GENOMIC DNA]</scope>
    <source>
        <strain evidence="10">CGMCC 1.19029</strain>
    </source>
</reference>
<evidence type="ECO:0000313" key="10">
    <source>
        <dbReference type="Proteomes" id="UP001595756"/>
    </source>
</evidence>
<evidence type="ECO:0000313" key="9">
    <source>
        <dbReference type="EMBL" id="MFC4297265.1"/>
    </source>
</evidence>
<dbReference type="PANTHER" id="PTHR42953:SF1">
    <property type="entry name" value="METAL-BINDING PROTEIN HI_0362-RELATED"/>
    <property type="match status" value="1"/>
</dbReference>
<accession>A0ABV8RX09</accession>
<feature type="signal peptide" evidence="8">
    <location>
        <begin position="1"/>
        <end position="26"/>
    </location>
</feature>
<dbReference type="PRINTS" id="PR00691">
    <property type="entry name" value="ADHESINB"/>
</dbReference>
<dbReference type="Proteomes" id="UP001595756">
    <property type="component" value="Unassembled WGS sequence"/>
</dbReference>
<evidence type="ECO:0000256" key="4">
    <source>
        <dbReference type="ARBA" id="ARBA00022723"/>
    </source>
</evidence>
<dbReference type="InterPro" id="IPR050492">
    <property type="entry name" value="Bact_metal-bind_prot9"/>
</dbReference>
<dbReference type="InterPro" id="IPR006128">
    <property type="entry name" value="Lipoprotein_PsaA-like"/>
</dbReference>
<feature type="chain" id="PRO_5046988981" evidence="8">
    <location>
        <begin position="27"/>
        <end position="345"/>
    </location>
</feature>